<accession>A0ABN3EPH9</accession>
<keyword evidence="3" id="KW-1185">Reference proteome</keyword>
<evidence type="ECO:0000256" key="1">
    <source>
        <dbReference type="SAM" id="MobiDB-lite"/>
    </source>
</evidence>
<protein>
    <recommendedName>
        <fullName evidence="4">DUF3618 domain-containing protein</fullName>
    </recommendedName>
</protein>
<name>A0ABN3EPH9_9ACTN</name>
<feature type="compositionally biased region" description="Basic and acidic residues" evidence="1">
    <location>
        <begin position="86"/>
        <end position="97"/>
    </location>
</feature>
<gene>
    <name evidence="2" type="ORF">GCM10010430_59060</name>
</gene>
<dbReference type="Proteomes" id="UP001500305">
    <property type="component" value="Unassembled WGS sequence"/>
</dbReference>
<proteinExistence type="predicted"/>
<dbReference type="EMBL" id="BAAATR010000033">
    <property type="protein sequence ID" value="GAA2266242.1"/>
    <property type="molecule type" value="Genomic_DNA"/>
</dbReference>
<evidence type="ECO:0000313" key="2">
    <source>
        <dbReference type="EMBL" id="GAA2266242.1"/>
    </source>
</evidence>
<feature type="region of interest" description="Disordered" evidence="1">
    <location>
        <begin position="30"/>
        <end position="53"/>
    </location>
</feature>
<reference evidence="2 3" key="1">
    <citation type="journal article" date="2019" name="Int. J. Syst. Evol. Microbiol.">
        <title>The Global Catalogue of Microorganisms (GCM) 10K type strain sequencing project: providing services to taxonomists for standard genome sequencing and annotation.</title>
        <authorList>
            <consortium name="The Broad Institute Genomics Platform"/>
            <consortium name="The Broad Institute Genome Sequencing Center for Infectious Disease"/>
            <person name="Wu L."/>
            <person name="Ma J."/>
        </authorList>
    </citation>
    <scope>NUCLEOTIDE SEQUENCE [LARGE SCALE GENOMIC DNA]</scope>
    <source>
        <strain evidence="2 3">JCM 7356</strain>
    </source>
</reference>
<feature type="compositionally biased region" description="Basic and acidic residues" evidence="1">
    <location>
        <begin position="41"/>
        <end position="52"/>
    </location>
</feature>
<feature type="region of interest" description="Disordered" evidence="1">
    <location>
        <begin position="67"/>
        <end position="97"/>
    </location>
</feature>
<organism evidence="2 3">
    <name type="scientific">Kitasatospora cystarginea</name>
    <dbReference type="NCBI Taxonomy" id="58350"/>
    <lineage>
        <taxon>Bacteria</taxon>
        <taxon>Bacillati</taxon>
        <taxon>Actinomycetota</taxon>
        <taxon>Actinomycetes</taxon>
        <taxon>Kitasatosporales</taxon>
        <taxon>Streptomycetaceae</taxon>
        <taxon>Kitasatospora</taxon>
    </lineage>
</organism>
<comment type="caution">
    <text evidence="2">The sequence shown here is derived from an EMBL/GenBank/DDBJ whole genome shotgun (WGS) entry which is preliminary data.</text>
</comment>
<evidence type="ECO:0008006" key="4">
    <source>
        <dbReference type="Google" id="ProtNLM"/>
    </source>
</evidence>
<evidence type="ECO:0000313" key="3">
    <source>
        <dbReference type="Proteomes" id="UP001500305"/>
    </source>
</evidence>
<sequence length="97" mass="10223">MDHMSETHDLRARLEALEAEVERLRKEAAATRALGATAGHGGEDRSVRREQRQPLTKLAEAVGVLITGPAGPAPVSGGLPDGCTAPHEEPGRLPGRD</sequence>